<keyword evidence="3" id="KW-1185">Reference proteome</keyword>
<keyword evidence="1" id="KW-1133">Transmembrane helix</keyword>
<reference evidence="3" key="1">
    <citation type="journal article" date="2010" name="ISME J.">
        <title>The complete genome sequence of the algal symbiont Dinoroseobacter shibae: a hitchhiker's guide to life in the sea.</title>
        <authorList>
            <person name="Wagner-Dobler I."/>
            <person name="Ballhausen B."/>
            <person name="Berger M."/>
            <person name="Brinkhoff T."/>
            <person name="Buchholz I."/>
            <person name="Bunk B."/>
            <person name="Cypionka H."/>
            <person name="Daniel R."/>
            <person name="Drepper T."/>
            <person name="Gerdts G."/>
            <person name="Hahnke S."/>
            <person name="Han C."/>
            <person name="Jahn D."/>
            <person name="Kalhoefer D."/>
            <person name="Kiss H."/>
            <person name="Klenk H.P."/>
            <person name="Kyrpides N."/>
            <person name="Liebl W."/>
            <person name="Liesegang H."/>
            <person name="Meincke L."/>
            <person name="Pati A."/>
            <person name="Petersen J."/>
            <person name="Piekarski T."/>
            <person name="Pommerenke C."/>
            <person name="Pradella S."/>
            <person name="Pukall R."/>
            <person name="Rabus R."/>
            <person name="Stackebrandt E."/>
            <person name="Thole S."/>
            <person name="Thompson L."/>
            <person name="Tielen P."/>
            <person name="Tomasch J."/>
            <person name="von Jan M."/>
            <person name="Wanphrut N."/>
            <person name="Wichels A."/>
            <person name="Zech H."/>
            <person name="Simon M."/>
        </authorList>
    </citation>
    <scope>NUCLEOTIDE SEQUENCE [LARGE SCALE GENOMIC DNA]</scope>
    <source>
        <strain evidence="3">DSM 16493 / NCIMB 14021 / DFL 12</strain>
    </source>
</reference>
<evidence type="ECO:0000313" key="2">
    <source>
        <dbReference type="EMBL" id="ABV94337.1"/>
    </source>
</evidence>
<evidence type="ECO:0000313" key="3">
    <source>
        <dbReference type="Proteomes" id="UP000006833"/>
    </source>
</evidence>
<sequence length="133" mass="14576">MENLSLAMRSALSNYATFSGRAARPAYWWWVLSVFLLLFVLGLLDAFVMAPLLGAGIADENAGQPLSFLASLALLLPNISIGVRRLHDTGRTGWWMLLALIPVLGVLVLIYFYLQPSEEGENAHGPQPVWPPA</sequence>
<organism evidence="2 3">
    <name type="scientific">Dinoroseobacter shibae (strain DSM 16493 / NCIMB 14021 / DFL 12)</name>
    <dbReference type="NCBI Taxonomy" id="398580"/>
    <lineage>
        <taxon>Bacteria</taxon>
        <taxon>Pseudomonadati</taxon>
        <taxon>Pseudomonadota</taxon>
        <taxon>Alphaproteobacteria</taxon>
        <taxon>Rhodobacterales</taxon>
        <taxon>Roseobacteraceae</taxon>
        <taxon>Dinoroseobacter</taxon>
    </lineage>
</organism>
<dbReference type="Pfam" id="PF05656">
    <property type="entry name" value="DUF805"/>
    <property type="match status" value="1"/>
</dbReference>
<feature type="transmembrane region" description="Helical" evidence="1">
    <location>
        <begin position="65"/>
        <end position="83"/>
    </location>
</feature>
<keyword evidence="1" id="KW-0812">Transmembrane</keyword>
<dbReference type="PANTHER" id="PTHR34980">
    <property type="entry name" value="INNER MEMBRANE PROTEIN-RELATED-RELATED"/>
    <property type="match status" value="1"/>
</dbReference>
<keyword evidence="1" id="KW-0472">Membrane</keyword>
<dbReference type="eggNOG" id="COG3152">
    <property type="taxonomic scope" value="Bacteria"/>
</dbReference>
<dbReference type="RefSeq" id="WP_012179265.1">
    <property type="nucleotide sequence ID" value="NC_009952.1"/>
</dbReference>
<evidence type="ECO:0008006" key="4">
    <source>
        <dbReference type="Google" id="ProtNLM"/>
    </source>
</evidence>
<dbReference type="STRING" id="398580.Dshi_2604"/>
<feature type="transmembrane region" description="Helical" evidence="1">
    <location>
        <begin position="95"/>
        <end position="114"/>
    </location>
</feature>
<feature type="transmembrane region" description="Helical" evidence="1">
    <location>
        <begin position="27"/>
        <end position="53"/>
    </location>
</feature>
<dbReference type="HOGENOM" id="CLU_093674_4_1_5"/>
<protein>
    <recommendedName>
        <fullName evidence="4">DUF805 domain-containing protein</fullName>
    </recommendedName>
</protein>
<dbReference type="PANTHER" id="PTHR34980:SF2">
    <property type="entry name" value="INNER MEMBRANE PROTEIN YHAH-RELATED"/>
    <property type="match status" value="1"/>
</dbReference>
<dbReference type="KEGG" id="dsh:Dshi_2604"/>
<dbReference type="AlphaFoldDB" id="A8LI03"/>
<dbReference type="GO" id="GO:0005886">
    <property type="term" value="C:plasma membrane"/>
    <property type="evidence" value="ECO:0007669"/>
    <property type="project" value="TreeGrafter"/>
</dbReference>
<proteinExistence type="predicted"/>
<dbReference type="EMBL" id="CP000830">
    <property type="protein sequence ID" value="ABV94337.1"/>
    <property type="molecule type" value="Genomic_DNA"/>
</dbReference>
<accession>A8LI03</accession>
<evidence type="ECO:0000256" key="1">
    <source>
        <dbReference type="SAM" id="Phobius"/>
    </source>
</evidence>
<gene>
    <name evidence="2" type="ordered locus">Dshi_2604</name>
</gene>
<dbReference type="Proteomes" id="UP000006833">
    <property type="component" value="Chromosome"/>
</dbReference>
<dbReference type="InterPro" id="IPR008523">
    <property type="entry name" value="DUF805"/>
</dbReference>
<name>A8LI03_DINSH</name>